<dbReference type="Proteomes" id="UP000322530">
    <property type="component" value="Unassembled WGS sequence"/>
</dbReference>
<evidence type="ECO:0000313" key="3">
    <source>
        <dbReference type="EMBL" id="GCF06897.1"/>
    </source>
</evidence>
<feature type="compositionally biased region" description="Low complexity" evidence="1">
    <location>
        <begin position="209"/>
        <end position="221"/>
    </location>
</feature>
<dbReference type="EMBL" id="BIXY01000004">
    <property type="protein sequence ID" value="GCF06897.1"/>
    <property type="molecule type" value="Genomic_DNA"/>
</dbReference>
<dbReference type="AlphaFoldDB" id="A0A5A5T6B5"/>
<proteinExistence type="predicted"/>
<evidence type="ECO:0000256" key="2">
    <source>
        <dbReference type="SAM" id="Phobius"/>
    </source>
</evidence>
<feature type="compositionally biased region" description="Pro residues" evidence="1">
    <location>
        <begin position="191"/>
        <end position="208"/>
    </location>
</feature>
<dbReference type="OrthoDB" id="162611at2"/>
<keyword evidence="2" id="KW-0472">Membrane</keyword>
<keyword evidence="2" id="KW-0812">Transmembrane</keyword>
<evidence type="ECO:0000256" key="1">
    <source>
        <dbReference type="SAM" id="MobiDB-lite"/>
    </source>
</evidence>
<feature type="region of interest" description="Disordered" evidence="1">
    <location>
        <begin position="186"/>
        <end position="268"/>
    </location>
</feature>
<keyword evidence="2" id="KW-1133">Transmembrane helix</keyword>
<feature type="transmembrane region" description="Helical" evidence="2">
    <location>
        <begin position="133"/>
        <end position="163"/>
    </location>
</feature>
<reference evidence="3 4" key="1">
    <citation type="submission" date="2019-01" db="EMBL/GenBank/DDBJ databases">
        <title>Draft genome sequence of Dictyobacter sp. Uno17.</title>
        <authorList>
            <person name="Wang C.M."/>
            <person name="Zheng Y."/>
            <person name="Sakai Y."/>
            <person name="Abe K."/>
            <person name="Yokota A."/>
            <person name="Yabe S."/>
        </authorList>
    </citation>
    <scope>NUCLEOTIDE SEQUENCE [LARGE SCALE GENOMIC DNA]</scope>
    <source>
        <strain evidence="3 4">Uno17</strain>
    </source>
</reference>
<feature type="transmembrane region" description="Helical" evidence="2">
    <location>
        <begin position="45"/>
        <end position="70"/>
    </location>
</feature>
<sequence>MQPVNNPPDSGKTSFQYGLIFGISLFVIATLLSALNTFALKGNTALNLIIVGFIWLLDLGAFFAVGVFAARKTALVKTATMAGLWMGIFDGVLSAIYGLIIFFSYSLKITEDAMSKASSTSSSTMTPATMHSFLVVGGIGGQVFAILFTIGIATGMAALGGLLGRKLSKVVRPGYGPAFYPGAPFQGQPYPGYPGPGQQPSPNQPYPGYPGQQPYMGQQPYPGYPEPQPQPEQQYSGLPFYSGENADTSIPATELSDKPANQSENEKN</sequence>
<feature type="transmembrane region" description="Helical" evidence="2">
    <location>
        <begin position="17"/>
        <end position="39"/>
    </location>
</feature>
<gene>
    <name evidence="3" type="ORF">KDI_04610</name>
</gene>
<comment type="caution">
    <text evidence="3">The sequence shown here is derived from an EMBL/GenBank/DDBJ whole genome shotgun (WGS) entry which is preliminary data.</text>
</comment>
<evidence type="ECO:0000313" key="4">
    <source>
        <dbReference type="Proteomes" id="UP000322530"/>
    </source>
</evidence>
<keyword evidence="4" id="KW-1185">Reference proteome</keyword>
<dbReference type="RefSeq" id="WP_149399945.1">
    <property type="nucleotide sequence ID" value="NZ_BIXY01000004.1"/>
</dbReference>
<feature type="transmembrane region" description="Helical" evidence="2">
    <location>
        <begin position="82"/>
        <end position="105"/>
    </location>
</feature>
<protein>
    <submittedName>
        <fullName evidence="3">Uncharacterized protein</fullName>
    </submittedName>
</protein>
<name>A0A5A5T6B5_9CHLR</name>
<feature type="compositionally biased region" description="Polar residues" evidence="1">
    <location>
        <begin position="259"/>
        <end position="268"/>
    </location>
</feature>
<organism evidence="3 4">
    <name type="scientific">Dictyobacter arantiisoli</name>
    <dbReference type="NCBI Taxonomy" id="2014874"/>
    <lineage>
        <taxon>Bacteria</taxon>
        <taxon>Bacillati</taxon>
        <taxon>Chloroflexota</taxon>
        <taxon>Ktedonobacteria</taxon>
        <taxon>Ktedonobacterales</taxon>
        <taxon>Dictyobacteraceae</taxon>
        <taxon>Dictyobacter</taxon>
    </lineage>
</organism>
<accession>A0A5A5T6B5</accession>